<gene>
    <name evidence="1" type="ORF">ABT317_18395</name>
</gene>
<dbReference type="EMBL" id="JBEPCU010000293">
    <property type="protein sequence ID" value="MER6978913.1"/>
    <property type="molecule type" value="Genomic_DNA"/>
</dbReference>
<dbReference type="Proteomes" id="UP001458415">
    <property type="component" value="Unassembled WGS sequence"/>
</dbReference>
<name>A0ABV1W3Y9_9ACTN</name>
<comment type="caution">
    <text evidence="1">The sequence shown here is derived from an EMBL/GenBank/DDBJ whole genome shotgun (WGS) entry which is preliminary data.</text>
</comment>
<proteinExistence type="predicted"/>
<dbReference type="RefSeq" id="WP_086731175.1">
    <property type="nucleotide sequence ID" value="NZ_MUBM01000517.1"/>
</dbReference>
<reference evidence="1 2" key="1">
    <citation type="submission" date="2024-06" db="EMBL/GenBank/DDBJ databases">
        <title>The Natural Products Discovery Center: Release of the First 8490 Sequenced Strains for Exploring Actinobacteria Biosynthetic Diversity.</title>
        <authorList>
            <person name="Kalkreuter E."/>
            <person name="Kautsar S.A."/>
            <person name="Yang D."/>
            <person name="Bader C.D."/>
            <person name="Teijaro C.N."/>
            <person name="Fluegel L."/>
            <person name="Davis C.M."/>
            <person name="Simpson J.R."/>
            <person name="Lauterbach L."/>
            <person name="Steele A.D."/>
            <person name="Gui C."/>
            <person name="Meng S."/>
            <person name="Li G."/>
            <person name="Viehrig K."/>
            <person name="Ye F."/>
            <person name="Su P."/>
            <person name="Kiefer A.F."/>
            <person name="Nichols A."/>
            <person name="Cepeda A.J."/>
            <person name="Yan W."/>
            <person name="Fan B."/>
            <person name="Jiang Y."/>
            <person name="Adhikari A."/>
            <person name="Zheng C.-J."/>
            <person name="Schuster L."/>
            <person name="Cowan T.M."/>
            <person name="Smanski M.J."/>
            <person name="Chevrette M.G."/>
            <person name="De Carvalho L.P.S."/>
            <person name="Shen B."/>
        </authorList>
    </citation>
    <scope>NUCLEOTIDE SEQUENCE [LARGE SCALE GENOMIC DNA]</scope>
    <source>
        <strain evidence="1 2">NPDC000634</strain>
    </source>
</reference>
<evidence type="ECO:0000313" key="1">
    <source>
        <dbReference type="EMBL" id="MER6978913.1"/>
    </source>
</evidence>
<dbReference type="PROSITE" id="PS51257">
    <property type="entry name" value="PROKAR_LIPOPROTEIN"/>
    <property type="match status" value="1"/>
</dbReference>
<sequence>MRETPTTAVVACLIAAGATACSKTPTDDAGTQDEPAAASSTLTAHDAFTKIAGTVSSAKLSGTVTAESDPNHLLGHPSKYTSKITFEDSHVAPGDVEGTRKGDVDRGGAIEVFGSRSDAKARAEYIQTVTKSMPALAEYDHLHGRVLVRVSHHLTPKQAAACKSVANELS</sequence>
<accession>A0ABV1W3Y9</accession>
<evidence type="ECO:0008006" key="3">
    <source>
        <dbReference type="Google" id="ProtNLM"/>
    </source>
</evidence>
<organism evidence="1 2">
    <name type="scientific">Streptomyces carpinensis</name>
    <dbReference type="NCBI Taxonomy" id="66369"/>
    <lineage>
        <taxon>Bacteria</taxon>
        <taxon>Bacillati</taxon>
        <taxon>Actinomycetota</taxon>
        <taxon>Actinomycetes</taxon>
        <taxon>Kitasatosporales</taxon>
        <taxon>Streptomycetaceae</taxon>
        <taxon>Streptomyces</taxon>
    </lineage>
</organism>
<protein>
    <recommendedName>
        <fullName evidence="3">Lipoprotein</fullName>
    </recommendedName>
</protein>
<evidence type="ECO:0000313" key="2">
    <source>
        <dbReference type="Proteomes" id="UP001458415"/>
    </source>
</evidence>
<keyword evidence="2" id="KW-1185">Reference proteome</keyword>